<dbReference type="Proteomes" id="UP001227192">
    <property type="component" value="Unassembled WGS sequence"/>
</dbReference>
<proteinExistence type="predicted"/>
<reference evidence="2" key="2">
    <citation type="journal article" date="2016" name="Fungal Biol.">
        <title>Ochratoxin A production by Penicillium thymicola.</title>
        <authorList>
            <person name="Nguyen H.D.T."/>
            <person name="McMullin D.R."/>
            <person name="Ponomareva E."/>
            <person name="Riley R."/>
            <person name="Pomraning K.R."/>
            <person name="Baker S.E."/>
            <person name="Seifert K.A."/>
        </authorList>
    </citation>
    <scope>NUCLEOTIDE SEQUENCE</scope>
    <source>
        <strain evidence="2">DAOM 180753</strain>
    </source>
</reference>
<accession>A0AAI9X7L5</accession>
<protein>
    <submittedName>
        <fullName evidence="2">Uncharacterized protein</fullName>
    </submittedName>
</protein>
<comment type="caution">
    <text evidence="2">The sequence shown here is derived from an EMBL/GenBank/DDBJ whole genome shotgun (WGS) entry which is preliminary data.</text>
</comment>
<feature type="compositionally biased region" description="Basic residues" evidence="1">
    <location>
        <begin position="1"/>
        <end position="19"/>
    </location>
</feature>
<dbReference type="AlphaFoldDB" id="A0AAI9X7L5"/>
<keyword evidence="3" id="KW-1185">Reference proteome</keyword>
<name>A0AAI9X7L5_PENTH</name>
<gene>
    <name evidence="2" type="ORF">VN97_g6460</name>
</gene>
<reference evidence="2" key="1">
    <citation type="submission" date="2015-06" db="EMBL/GenBank/DDBJ databases">
        <authorList>
            <person name="Nguyen H."/>
        </authorList>
    </citation>
    <scope>NUCLEOTIDE SEQUENCE</scope>
    <source>
        <strain evidence="2">DAOM 180753</strain>
    </source>
</reference>
<evidence type="ECO:0000313" key="2">
    <source>
        <dbReference type="EMBL" id="KAJ9486870.1"/>
    </source>
</evidence>
<evidence type="ECO:0000256" key="1">
    <source>
        <dbReference type="SAM" id="MobiDB-lite"/>
    </source>
</evidence>
<organism evidence="2 3">
    <name type="scientific">Penicillium thymicola</name>
    <dbReference type="NCBI Taxonomy" id="293382"/>
    <lineage>
        <taxon>Eukaryota</taxon>
        <taxon>Fungi</taxon>
        <taxon>Dikarya</taxon>
        <taxon>Ascomycota</taxon>
        <taxon>Pezizomycotina</taxon>
        <taxon>Eurotiomycetes</taxon>
        <taxon>Eurotiomycetidae</taxon>
        <taxon>Eurotiales</taxon>
        <taxon>Aspergillaceae</taxon>
        <taxon>Penicillium</taxon>
    </lineage>
</organism>
<feature type="region of interest" description="Disordered" evidence="1">
    <location>
        <begin position="1"/>
        <end position="56"/>
    </location>
</feature>
<evidence type="ECO:0000313" key="3">
    <source>
        <dbReference type="Proteomes" id="UP001227192"/>
    </source>
</evidence>
<sequence length="104" mass="11675">MGKGKGKNKGKGRGRKKSHSLRENNLATKVESQPVGKPVGKPDGKHHCLRKRPTHAPAPRCIRLGHMVECPFHTDSYSRPLSECVKCISADRRLVQQERKEKGR</sequence>
<dbReference type="EMBL" id="LACB01000187">
    <property type="protein sequence ID" value="KAJ9486870.1"/>
    <property type="molecule type" value="Genomic_DNA"/>
</dbReference>